<gene>
    <name evidence="2" type="ORF">NAEGRDRAFT_72399</name>
</gene>
<dbReference type="VEuPathDB" id="AmoebaDB:NAEGRDRAFT_72399"/>
<feature type="transmembrane region" description="Helical" evidence="1">
    <location>
        <begin position="12"/>
        <end position="33"/>
    </location>
</feature>
<keyword evidence="1" id="KW-0812">Transmembrane</keyword>
<evidence type="ECO:0000256" key="1">
    <source>
        <dbReference type="SAM" id="Phobius"/>
    </source>
</evidence>
<evidence type="ECO:0000313" key="2">
    <source>
        <dbReference type="EMBL" id="EFC39771.1"/>
    </source>
</evidence>
<feature type="transmembrane region" description="Helical" evidence="1">
    <location>
        <begin position="83"/>
        <end position="106"/>
    </location>
</feature>
<evidence type="ECO:0000313" key="3">
    <source>
        <dbReference type="Proteomes" id="UP000006671"/>
    </source>
</evidence>
<dbReference type="RefSeq" id="XP_002672515.1">
    <property type="nucleotide sequence ID" value="XM_002672469.1"/>
</dbReference>
<keyword evidence="1" id="KW-1133">Transmembrane helix</keyword>
<protein>
    <submittedName>
        <fullName evidence="2">Predicted protein</fullName>
    </submittedName>
</protein>
<keyword evidence="1" id="KW-0472">Membrane</keyword>
<dbReference type="EMBL" id="GG738897">
    <property type="protein sequence ID" value="EFC39771.1"/>
    <property type="molecule type" value="Genomic_DNA"/>
</dbReference>
<feature type="transmembrane region" description="Helical" evidence="1">
    <location>
        <begin position="53"/>
        <end position="71"/>
    </location>
</feature>
<dbReference type="GeneID" id="8858538"/>
<sequence length="171" mass="20109">MCSYFERLSFDANRLFVLLLELMGMLFVVSWIVWRIVIQVNETLKNGIGKRNVIGLCQLIVTWQIYFVFRYGALTDAMKFQMFIMLFVYDWSFLLIGFVTGYLFYFSMANYQSVMDSNWFYVISFILAIYFLKSLKMFVANCLESVGNLLRFFARVIGGQEYPVAGHSHQE</sequence>
<proteinExistence type="predicted"/>
<dbReference type="InParanoid" id="D2VTR7"/>
<reference evidence="2 3" key="1">
    <citation type="journal article" date="2010" name="Cell">
        <title>The genome of Naegleria gruberi illuminates early eukaryotic versatility.</title>
        <authorList>
            <person name="Fritz-Laylin L.K."/>
            <person name="Prochnik S.E."/>
            <person name="Ginger M.L."/>
            <person name="Dacks J.B."/>
            <person name="Carpenter M.L."/>
            <person name="Field M.C."/>
            <person name="Kuo A."/>
            <person name="Paredez A."/>
            <person name="Chapman J."/>
            <person name="Pham J."/>
            <person name="Shu S."/>
            <person name="Neupane R."/>
            <person name="Cipriano M."/>
            <person name="Mancuso J."/>
            <person name="Tu H."/>
            <person name="Salamov A."/>
            <person name="Lindquist E."/>
            <person name="Shapiro H."/>
            <person name="Lucas S."/>
            <person name="Grigoriev I.V."/>
            <person name="Cande W.Z."/>
            <person name="Fulton C."/>
            <person name="Rokhsar D.S."/>
            <person name="Dawson S.C."/>
        </authorList>
    </citation>
    <scope>NUCLEOTIDE SEQUENCE [LARGE SCALE GENOMIC DNA]</scope>
    <source>
        <strain evidence="2 3">NEG-M</strain>
    </source>
</reference>
<dbReference type="AlphaFoldDB" id="D2VTR7"/>
<feature type="transmembrane region" description="Helical" evidence="1">
    <location>
        <begin position="118"/>
        <end position="135"/>
    </location>
</feature>
<name>D2VTR7_NAEGR</name>
<accession>D2VTR7</accession>
<dbReference type="Proteomes" id="UP000006671">
    <property type="component" value="Unassembled WGS sequence"/>
</dbReference>
<keyword evidence="3" id="KW-1185">Reference proteome</keyword>
<dbReference type="KEGG" id="ngr:NAEGRDRAFT_72399"/>
<organism evidence="3">
    <name type="scientific">Naegleria gruberi</name>
    <name type="common">Amoeba</name>
    <dbReference type="NCBI Taxonomy" id="5762"/>
    <lineage>
        <taxon>Eukaryota</taxon>
        <taxon>Discoba</taxon>
        <taxon>Heterolobosea</taxon>
        <taxon>Tetramitia</taxon>
        <taxon>Eutetramitia</taxon>
        <taxon>Vahlkampfiidae</taxon>
        <taxon>Naegleria</taxon>
    </lineage>
</organism>